<comment type="caution">
    <text evidence="1">The sequence shown here is derived from an EMBL/GenBank/DDBJ whole genome shotgun (WGS) entry which is preliminary data.</text>
</comment>
<dbReference type="Proteomes" id="UP001372338">
    <property type="component" value="Unassembled WGS sequence"/>
</dbReference>
<name>A0AAN9IFL8_CROPI</name>
<gene>
    <name evidence="1" type="ORF">RIF29_16496</name>
</gene>
<protein>
    <submittedName>
        <fullName evidence="1">Uncharacterized protein</fullName>
    </submittedName>
</protein>
<proteinExistence type="predicted"/>
<reference evidence="1 2" key="1">
    <citation type="submission" date="2024-01" db="EMBL/GenBank/DDBJ databases">
        <title>The genomes of 5 underutilized Papilionoideae crops provide insights into root nodulation and disease resistanc.</title>
        <authorList>
            <person name="Yuan L."/>
        </authorList>
    </citation>
    <scope>NUCLEOTIDE SEQUENCE [LARGE SCALE GENOMIC DNA]</scope>
    <source>
        <strain evidence="1">ZHUSHIDOU_FW_LH</strain>
        <tissue evidence="1">Leaf</tissue>
    </source>
</reference>
<dbReference type="EMBL" id="JAYWIO010000003">
    <property type="protein sequence ID" value="KAK7275380.1"/>
    <property type="molecule type" value="Genomic_DNA"/>
</dbReference>
<evidence type="ECO:0000313" key="1">
    <source>
        <dbReference type="EMBL" id="KAK7275380.1"/>
    </source>
</evidence>
<sequence length="75" mass="8610">MCESPVSFWILQLLSDGVRWWTYSIITLLSRPELIYYNHNLLMAGVATVDGWRRRLSQVAGDGGEEQEDQIFYGG</sequence>
<evidence type="ECO:0000313" key="2">
    <source>
        <dbReference type="Proteomes" id="UP001372338"/>
    </source>
</evidence>
<accession>A0AAN9IFL8</accession>
<organism evidence="1 2">
    <name type="scientific">Crotalaria pallida</name>
    <name type="common">Smooth rattlebox</name>
    <name type="synonym">Crotalaria striata</name>
    <dbReference type="NCBI Taxonomy" id="3830"/>
    <lineage>
        <taxon>Eukaryota</taxon>
        <taxon>Viridiplantae</taxon>
        <taxon>Streptophyta</taxon>
        <taxon>Embryophyta</taxon>
        <taxon>Tracheophyta</taxon>
        <taxon>Spermatophyta</taxon>
        <taxon>Magnoliopsida</taxon>
        <taxon>eudicotyledons</taxon>
        <taxon>Gunneridae</taxon>
        <taxon>Pentapetalae</taxon>
        <taxon>rosids</taxon>
        <taxon>fabids</taxon>
        <taxon>Fabales</taxon>
        <taxon>Fabaceae</taxon>
        <taxon>Papilionoideae</taxon>
        <taxon>50 kb inversion clade</taxon>
        <taxon>genistoids sensu lato</taxon>
        <taxon>core genistoids</taxon>
        <taxon>Crotalarieae</taxon>
        <taxon>Crotalaria</taxon>
    </lineage>
</organism>
<dbReference type="AlphaFoldDB" id="A0AAN9IFL8"/>
<keyword evidence="2" id="KW-1185">Reference proteome</keyword>